<reference evidence="2" key="2">
    <citation type="submission" date="2020-09" db="EMBL/GenBank/DDBJ databases">
        <authorList>
            <person name="Sun Q."/>
            <person name="Zhou Y."/>
        </authorList>
    </citation>
    <scope>NUCLEOTIDE SEQUENCE</scope>
    <source>
        <strain evidence="2">CGMCC 1.15388</strain>
    </source>
</reference>
<dbReference type="EMBL" id="BMIS01000008">
    <property type="protein sequence ID" value="GGE72272.1"/>
    <property type="molecule type" value="Genomic_DNA"/>
</dbReference>
<feature type="region of interest" description="Disordered" evidence="1">
    <location>
        <begin position="1"/>
        <end position="31"/>
    </location>
</feature>
<gene>
    <name evidence="2" type="ORF">GCM10011401_19080</name>
</gene>
<name>A0A917EPP5_9MICC</name>
<reference evidence="2" key="1">
    <citation type="journal article" date="2014" name="Int. J. Syst. Evol. Microbiol.">
        <title>Complete genome sequence of Corynebacterium casei LMG S-19264T (=DSM 44701T), isolated from a smear-ripened cheese.</title>
        <authorList>
            <consortium name="US DOE Joint Genome Institute (JGI-PGF)"/>
            <person name="Walter F."/>
            <person name="Albersmeier A."/>
            <person name="Kalinowski J."/>
            <person name="Ruckert C."/>
        </authorList>
    </citation>
    <scope>NUCLEOTIDE SEQUENCE</scope>
    <source>
        <strain evidence="2">CGMCC 1.15388</strain>
    </source>
</reference>
<sequence>MRHLQPLPTQSFTDEEKKRLENLGSNGDVLDKSQWGDWTSSVVNHQVTAEQVLEGLGSLEYTR</sequence>
<evidence type="ECO:0000256" key="1">
    <source>
        <dbReference type="SAM" id="MobiDB-lite"/>
    </source>
</evidence>
<dbReference type="Proteomes" id="UP000633136">
    <property type="component" value="Unassembled WGS sequence"/>
</dbReference>
<evidence type="ECO:0000313" key="3">
    <source>
        <dbReference type="Proteomes" id="UP000633136"/>
    </source>
</evidence>
<dbReference type="AlphaFoldDB" id="A0A917EPP5"/>
<dbReference type="RefSeq" id="WP_229658948.1">
    <property type="nucleotide sequence ID" value="NZ_BMIS01000008.1"/>
</dbReference>
<proteinExistence type="predicted"/>
<protein>
    <submittedName>
        <fullName evidence="2">Uncharacterized protein</fullName>
    </submittedName>
</protein>
<accession>A0A917EPP5</accession>
<evidence type="ECO:0000313" key="2">
    <source>
        <dbReference type="EMBL" id="GGE72272.1"/>
    </source>
</evidence>
<organism evidence="2 3">
    <name type="scientific">Nesterenkonia cremea</name>
    <dbReference type="NCBI Taxonomy" id="1882340"/>
    <lineage>
        <taxon>Bacteria</taxon>
        <taxon>Bacillati</taxon>
        <taxon>Actinomycetota</taxon>
        <taxon>Actinomycetes</taxon>
        <taxon>Micrococcales</taxon>
        <taxon>Micrococcaceae</taxon>
        <taxon>Nesterenkonia</taxon>
    </lineage>
</organism>
<keyword evidence="3" id="KW-1185">Reference proteome</keyword>
<comment type="caution">
    <text evidence="2">The sequence shown here is derived from an EMBL/GenBank/DDBJ whole genome shotgun (WGS) entry which is preliminary data.</text>
</comment>